<dbReference type="EC" id="2.7.4.16" evidence="2"/>
<dbReference type="GO" id="GO:0000287">
    <property type="term" value="F:magnesium ion binding"/>
    <property type="evidence" value="ECO:0007669"/>
    <property type="project" value="UniProtKB-UniRule"/>
</dbReference>
<dbReference type="SUPFAM" id="SSF55326">
    <property type="entry name" value="PurM N-terminal domain-like"/>
    <property type="match status" value="1"/>
</dbReference>
<feature type="binding site" evidence="2">
    <location>
        <position position="44"/>
    </location>
    <ligand>
        <name>Mg(2+)</name>
        <dbReference type="ChEBI" id="CHEBI:18420"/>
        <label>1</label>
    </ligand>
</feature>
<feature type="binding site" evidence="2">
    <location>
        <begin position="118"/>
        <end position="119"/>
    </location>
    <ligand>
        <name>ATP</name>
        <dbReference type="ChEBI" id="CHEBI:30616"/>
    </ligand>
</feature>
<dbReference type="InterPro" id="IPR036676">
    <property type="entry name" value="PurM-like_C_sf"/>
</dbReference>
<dbReference type="AlphaFoldDB" id="A0A846ZKU2"/>
<dbReference type="GO" id="GO:0009030">
    <property type="term" value="F:thiamine-phosphate kinase activity"/>
    <property type="evidence" value="ECO:0007669"/>
    <property type="project" value="UniProtKB-UniRule"/>
</dbReference>
<evidence type="ECO:0000259" key="3">
    <source>
        <dbReference type="Pfam" id="PF00586"/>
    </source>
</evidence>
<keyword evidence="6" id="KW-1185">Reference proteome</keyword>
<feature type="binding site" evidence="2">
    <location>
        <position position="119"/>
    </location>
    <ligand>
        <name>Mg(2+)</name>
        <dbReference type="ChEBI" id="CHEBI:18420"/>
        <label>1</label>
    </ligand>
</feature>
<keyword evidence="1 2" id="KW-0784">Thiamine biosynthesis</keyword>
<feature type="binding site" evidence="2">
    <location>
        <position position="265"/>
    </location>
    <ligand>
        <name>substrate</name>
    </ligand>
</feature>
<feature type="binding site" evidence="2">
    <location>
        <position position="215"/>
    </location>
    <ligand>
        <name>Mg(2+)</name>
        <dbReference type="ChEBI" id="CHEBI:18420"/>
        <label>3</label>
    </ligand>
</feature>
<dbReference type="EMBL" id="JAAZQD010000002">
    <property type="protein sequence ID" value="NKZ38183.1"/>
    <property type="molecule type" value="Genomic_DNA"/>
</dbReference>
<dbReference type="Pfam" id="PF00586">
    <property type="entry name" value="AIRS"/>
    <property type="match status" value="1"/>
</dbReference>
<comment type="caution">
    <text evidence="5">The sequence shown here is derived from an EMBL/GenBank/DDBJ whole genome shotgun (WGS) entry which is preliminary data.</text>
</comment>
<feature type="binding site" evidence="2">
    <location>
        <position position="218"/>
    </location>
    <ligand>
        <name>Mg(2+)</name>
        <dbReference type="ChEBI" id="CHEBI:18420"/>
        <label>5</label>
    </ligand>
</feature>
<dbReference type="HAMAP" id="MF_02128">
    <property type="entry name" value="TMP_kinase"/>
    <property type="match status" value="1"/>
</dbReference>
<dbReference type="SUPFAM" id="SSF56042">
    <property type="entry name" value="PurM C-terminal domain-like"/>
    <property type="match status" value="1"/>
</dbReference>
<dbReference type="Gene3D" id="3.90.650.10">
    <property type="entry name" value="PurM-like C-terminal domain"/>
    <property type="match status" value="1"/>
</dbReference>
<dbReference type="InterPro" id="IPR036921">
    <property type="entry name" value="PurM-like_N_sf"/>
</dbReference>
<feature type="domain" description="PurM-like C-terminal" evidence="4">
    <location>
        <begin position="147"/>
        <end position="307"/>
    </location>
</feature>
<dbReference type="Gene3D" id="3.30.1330.10">
    <property type="entry name" value="PurM-like, N-terminal domain"/>
    <property type="match status" value="1"/>
</dbReference>
<dbReference type="InterPro" id="IPR006283">
    <property type="entry name" value="ThiL-like"/>
</dbReference>
<comment type="catalytic activity">
    <reaction evidence="2">
        <text>thiamine phosphate + ATP = thiamine diphosphate + ADP</text>
        <dbReference type="Rhea" id="RHEA:15913"/>
        <dbReference type="ChEBI" id="CHEBI:30616"/>
        <dbReference type="ChEBI" id="CHEBI:37575"/>
        <dbReference type="ChEBI" id="CHEBI:58937"/>
        <dbReference type="ChEBI" id="CHEBI:456216"/>
        <dbReference type="EC" id="2.7.4.16"/>
    </reaction>
</comment>
<dbReference type="GO" id="GO:0009229">
    <property type="term" value="P:thiamine diphosphate biosynthetic process"/>
    <property type="evidence" value="ECO:0007669"/>
    <property type="project" value="UniProtKB-UniRule"/>
</dbReference>
<keyword evidence="2" id="KW-0067">ATP-binding</keyword>
<proteinExistence type="inferred from homology"/>
<evidence type="ECO:0000313" key="5">
    <source>
        <dbReference type="EMBL" id="NKZ38183.1"/>
    </source>
</evidence>
<dbReference type="InterPro" id="IPR010918">
    <property type="entry name" value="PurM-like_C_dom"/>
</dbReference>
<dbReference type="NCBIfam" id="TIGR01379">
    <property type="entry name" value="thiL"/>
    <property type="match status" value="1"/>
</dbReference>
<comment type="miscellaneous">
    <text evidence="2">Reaction mechanism of ThiL seems to utilize a direct, inline transfer of the gamma-phosphate of ATP to TMP rather than a phosphorylated enzyme intermediate.</text>
</comment>
<evidence type="ECO:0000313" key="6">
    <source>
        <dbReference type="Proteomes" id="UP000541636"/>
    </source>
</evidence>
<dbReference type="GO" id="GO:0009228">
    <property type="term" value="P:thiamine biosynthetic process"/>
    <property type="evidence" value="ECO:0007669"/>
    <property type="project" value="UniProtKB-KW"/>
</dbReference>
<dbReference type="CDD" id="cd02194">
    <property type="entry name" value="ThiL"/>
    <property type="match status" value="1"/>
</dbReference>
<dbReference type="Proteomes" id="UP000541636">
    <property type="component" value="Unassembled WGS sequence"/>
</dbReference>
<feature type="binding site" evidence="2">
    <location>
        <position position="72"/>
    </location>
    <ligand>
        <name>Mg(2+)</name>
        <dbReference type="ChEBI" id="CHEBI:18420"/>
        <label>3</label>
    </ligand>
</feature>
<protein>
    <recommendedName>
        <fullName evidence="2">Thiamine-monophosphate kinase</fullName>
        <shortName evidence="2">TMP kinase</shortName>
        <shortName evidence="2">Thiamine-phosphate kinase</shortName>
        <ecNumber evidence="2">2.7.4.16</ecNumber>
    </recommendedName>
</protein>
<feature type="binding site" evidence="2">
    <location>
        <position position="72"/>
    </location>
    <ligand>
        <name>Mg(2+)</name>
        <dbReference type="ChEBI" id="CHEBI:18420"/>
        <label>2</label>
    </ligand>
</feature>
<dbReference type="GO" id="GO:0005524">
    <property type="term" value="F:ATP binding"/>
    <property type="evidence" value="ECO:0007669"/>
    <property type="project" value="UniProtKB-UniRule"/>
</dbReference>
<dbReference type="InterPro" id="IPR016188">
    <property type="entry name" value="PurM-like_N"/>
</dbReference>
<feature type="binding site" evidence="2">
    <location>
        <position position="143"/>
    </location>
    <ligand>
        <name>ATP</name>
        <dbReference type="ChEBI" id="CHEBI:30616"/>
    </ligand>
</feature>
<name>A0A846ZKU2_9GAMM</name>
<dbReference type="Pfam" id="PF02769">
    <property type="entry name" value="AIRS_C"/>
    <property type="match status" value="1"/>
</dbReference>
<feature type="domain" description="PurM-like N-terminal" evidence="3">
    <location>
        <begin position="25"/>
        <end position="135"/>
    </location>
</feature>
<keyword evidence="2 5" id="KW-0418">Kinase</keyword>
<sequence>MEFDLIELIRARASVRREDVLLGIGDDAALLRPPAGHALAVAVDTLLEGVHFPVGTSPADIGWKALAVNLSDLAAMGATPSWALLSLTLPGADRRFVEGFLDGFTALAEPHRLALVGGDTTRGPLAVSVTVHGFVPEAQALRRDGAKAGDAIFVTGTLGDAAAGLACLDRERADADRLLTASVDSRKALIGRLNRPTPRVAAGQLLRGVASACIDVSDGLLADLGHVCRASGVGAVLDADALPLSSALLTLFADDARDFALRGGDDYELCFTAPPERAADLIADLSRQGCGVARIGRIVAEDGLAVRDAAGRSVAVSASGWDHFRS</sequence>
<dbReference type="PIRSF" id="PIRSF005303">
    <property type="entry name" value="Thiam_monoph_kin"/>
    <property type="match status" value="1"/>
</dbReference>
<keyword evidence="2 5" id="KW-0808">Transferase</keyword>
<comment type="caution">
    <text evidence="2">Lacks conserved residue(s) required for the propagation of feature annotation.</text>
</comment>
<gene>
    <name evidence="2 5" type="primary">thiL</name>
    <name evidence="5" type="ORF">HF690_04345</name>
</gene>
<feature type="binding site" evidence="2">
    <location>
        <position position="217"/>
    </location>
    <ligand>
        <name>ATP</name>
        <dbReference type="ChEBI" id="CHEBI:30616"/>
    </ligand>
</feature>
<accession>A0A846ZKU2</accession>
<feature type="binding site" evidence="2">
    <location>
        <position position="321"/>
    </location>
    <ligand>
        <name>substrate</name>
    </ligand>
</feature>
<feature type="binding site" evidence="2">
    <location>
        <position position="27"/>
    </location>
    <ligand>
        <name>Mg(2+)</name>
        <dbReference type="ChEBI" id="CHEBI:18420"/>
        <label>4</label>
    </ligand>
</feature>
<dbReference type="UniPathway" id="UPA00060">
    <property type="reaction ID" value="UER00142"/>
</dbReference>
<reference evidence="5 6" key="1">
    <citation type="journal article" date="2017" name="Int. J. Syst. Evol. Microbiol.">
        <title>Oleiagrimonas citrea sp. nov., a marine bacterium isolated from tidal flat sediment and emended description of the genus Oleiagrimonas Fang et al. 2015 and Oleiagrimonas soli.</title>
        <authorList>
            <person name="Yang S.H."/>
            <person name="Seo H.S."/>
            <person name="Seong C.N."/>
            <person name="Kwon K.K."/>
        </authorList>
    </citation>
    <scope>NUCLEOTIDE SEQUENCE [LARGE SCALE GENOMIC DNA]</scope>
    <source>
        <strain evidence="5 6">MEBiC09124</strain>
    </source>
</reference>
<organism evidence="5 6">
    <name type="scientific">Oleiagrimonas citrea</name>
    <dbReference type="NCBI Taxonomy" id="1665687"/>
    <lineage>
        <taxon>Bacteria</taxon>
        <taxon>Pseudomonadati</taxon>
        <taxon>Pseudomonadota</taxon>
        <taxon>Gammaproteobacteria</taxon>
        <taxon>Lysobacterales</taxon>
        <taxon>Rhodanobacteraceae</taxon>
        <taxon>Oleiagrimonas</taxon>
    </lineage>
</organism>
<dbReference type="PANTHER" id="PTHR30270">
    <property type="entry name" value="THIAMINE-MONOPHOSPHATE KINASE"/>
    <property type="match status" value="1"/>
</dbReference>
<comment type="pathway">
    <text evidence="2">Cofactor biosynthesis; thiamine diphosphate biosynthesis; thiamine diphosphate from thiamine phosphate: step 1/1.</text>
</comment>
<feature type="binding site" evidence="2">
    <location>
        <position position="27"/>
    </location>
    <ligand>
        <name>Mg(2+)</name>
        <dbReference type="ChEBI" id="CHEBI:18420"/>
        <label>3</label>
    </ligand>
</feature>
<dbReference type="RefSeq" id="WP_168608591.1">
    <property type="nucleotide sequence ID" value="NZ_JAAZQD010000002.1"/>
</dbReference>
<feature type="binding site" evidence="2">
    <location>
        <position position="51"/>
    </location>
    <ligand>
        <name>substrate</name>
    </ligand>
</feature>
<keyword evidence="2" id="KW-0547">Nucleotide-binding</keyword>
<dbReference type="PANTHER" id="PTHR30270:SF0">
    <property type="entry name" value="THIAMINE-MONOPHOSPHATE KINASE"/>
    <property type="match status" value="1"/>
</dbReference>
<feature type="binding site" evidence="2">
    <location>
        <position position="72"/>
    </location>
    <ligand>
        <name>Mg(2+)</name>
        <dbReference type="ChEBI" id="CHEBI:18420"/>
        <label>4</label>
    </ligand>
</feature>
<keyword evidence="2" id="KW-0460">Magnesium</keyword>
<comment type="similarity">
    <text evidence="2">Belongs to the thiamine-monophosphate kinase family.</text>
</comment>
<keyword evidence="2" id="KW-0479">Metal-binding</keyword>
<comment type="function">
    <text evidence="2">Catalyzes the ATP-dependent phosphorylation of thiamine-monophosphate (TMP) to form thiamine-pyrophosphate (TPP), the active form of vitamin B1.</text>
</comment>
<evidence type="ECO:0000256" key="1">
    <source>
        <dbReference type="ARBA" id="ARBA00022977"/>
    </source>
</evidence>
<evidence type="ECO:0000259" key="4">
    <source>
        <dbReference type="Pfam" id="PF02769"/>
    </source>
</evidence>
<evidence type="ECO:0000256" key="2">
    <source>
        <dbReference type="HAMAP-Rule" id="MF_02128"/>
    </source>
</evidence>
<feature type="binding site" evidence="2">
    <location>
        <position position="44"/>
    </location>
    <ligand>
        <name>Mg(2+)</name>
        <dbReference type="ChEBI" id="CHEBI:18420"/>
        <label>2</label>
    </ligand>
</feature>